<dbReference type="PROSITE" id="PS51257">
    <property type="entry name" value="PROKAR_LIPOPROTEIN"/>
    <property type="match status" value="1"/>
</dbReference>
<protein>
    <submittedName>
        <fullName evidence="2">Fimbrillin family protein</fullName>
    </submittedName>
</protein>
<gene>
    <name evidence="2" type="ORF">HF841_10610</name>
</gene>
<dbReference type="CDD" id="cd13120">
    <property type="entry name" value="BF2867_like_N"/>
    <property type="match status" value="1"/>
</dbReference>
<feature type="signal peptide" evidence="1">
    <location>
        <begin position="1"/>
        <end position="23"/>
    </location>
</feature>
<dbReference type="InterPro" id="IPR025049">
    <property type="entry name" value="Mfa-like_1"/>
</dbReference>
<feature type="chain" id="PRO_5030720608" evidence="1">
    <location>
        <begin position="24"/>
        <end position="337"/>
    </location>
</feature>
<comment type="caution">
    <text evidence="2">The sequence shown here is derived from an EMBL/GenBank/DDBJ whole genome shotgun (WGS) entry which is preliminary data.</text>
</comment>
<proteinExistence type="predicted"/>
<dbReference type="Pfam" id="PF13149">
    <property type="entry name" value="Mfa_like_1"/>
    <property type="match status" value="1"/>
</dbReference>
<dbReference type="Gene3D" id="2.60.40.2630">
    <property type="match status" value="1"/>
</dbReference>
<accession>A0A7X9XII0</accession>
<organism evidence="2 3">
    <name type="scientific">Bacteroides eggerthii</name>
    <dbReference type="NCBI Taxonomy" id="28111"/>
    <lineage>
        <taxon>Bacteria</taxon>
        <taxon>Pseudomonadati</taxon>
        <taxon>Bacteroidota</taxon>
        <taxon>Bacteroidia</taxon>
        <taxon>Bacteroidales</taxon>
        <taxon>Bacteroidaceae</taxon>
        <taxon>Bacteroides</taxon>
    </lineage>
</organism>
<dbReference type="AlphaFoldDB" id="A0A7X9XII0"/>
<sequence length="337" mass="35268">MKWNKWVLYINAALLPVFSACSADAPMEMVQDDGRVEIRVSTGISSAVSPATRAVPDGMINSGFDTDLDVAFARADAGDDGNYTVYETKALTGSITAANKTLAFAPAEYYLANGKNTKLIGWYPRRSGVTFNQTTGEVDFGAIDGKTDIMVTPLQEGNKSTKMPDFSFKHLLTQISVKVYAPDAAAAGLWGQVLSPIKITGMKQSCKFTVPAVTSAAGTEITAPTFTGTADLDLVAAQPTAPTTAITYPLSLGVGAAENAVMAGYAMFAPKSTGSIELQINMKTGGSQKATISVPASKGFEAGTAYAITLKFTSVGITPNVSVVDWVDGTPIGDIEI</sequence>
<reference evidence="2 3" key="1">
    <citation type="submission" date="2020-04" db="EMBL/GenBank/DDBJ databases">
        <authorList>
            <person name="Hitch T.C.A."/>
            <person name="Wylensek D."/>
            <person name="Clavel T."/>
        </authorList>
    </citation>
    <scope>NUCLEOTIDE SEQUENCE [LARGE SCALE GENOMIC DNA]</scope>
    <source>
        <strain evidence="2 3">WCA3-601-WT-5E</strain>
    </source>
</reference>
<keyword evidence="1" id="KW-0732">Signal</keyword>
<dbReference type="CDD" id="cd13121">
    <property type="entry name" value="BF2867_like_C"/>
    <property type="match status" value="1"/>
</dbReference>
<dbReference type="EMBL" id="JABAGL010000013">
    <property type="protein sequence ID" value="NME86464.1"/>
    <property type="molecule type" value="Genomic_DNA"/>
</dbReference>
<evidence type="ECO:0000313" key="2">
    <source>
        <dbReference type="EMBL" id="NME86464.1"/>
    </source>
</evidence>
<evidence type="ECO:0000313" key="3">
    <source>
        <dbReference type="Proteomes" id="UP000520291"/>
    </source>
</evidence>
<dbReference type="Proteomes" id="UP000520291">
    <property type="component" value="Unassembled WGS sequence"/>
</dbReference>
<dbReference type="InterPro" id="IPR042278">
    <property type="entry name" value="Mfa-like_1_N"/>
</dbReference>
<evidence type="ECO:0000256" key="1">
    <source>
        <dbReference type="SAM" id="SignalP"/>
    </source>
</evidence>
<dbReference type="Gene3D" id="2.60.40.2620">
    <property type="entry name" value="Fimbrillin-like"/>
    <property type="match status" value="1"/>
</dbReference>
<name>A0A7X9XII0_9BACE</name>